<dbReference type="Pfam" id="PF01019">
    <property type="entry name" value="G_glu_transpept"/>
    <property type="match status" value="1"/>
</dbReference>
<dbReference type="GO" id="GO:0103068">
    <property type="term" value="F:leukotriene C4 gamma-glutamyl transferase activity"/>
    <property type="evidence" value="ECO:0007669"/>
    <property type="project" value="UniProtKB-EC"/>
</dbReference>
<sequence length="529" mass="56393">MNPILGNRGAVVAPHSLASQAGLDILREGGNAIEATIAVASTLAVVYPHMTGIGGDGFWLLHAPGQAMDSIDACGAAGAKATRELYSGLDSIPWRGPLAANTVAGTVSGWGAAYDYSRTRWGGRLPFARLLESAIRYARKGFPVTRGQEEGTRAKLPDLIAQPGFATAFLNQGQVPAYGQCHRFPALANTLEQLARAGAEDFYRGELARQIGADLAAIGSPVTAADLASHQARIRPPLQLRLSDATVYNMAPPTQGLASLLILGIYDRIRHSSWNPDNAEGIHALVEATKQAFLLRDKHVTDPAHMKVDPSALLSDKTLDAAAAAIPLQHASPWPAPVSDGDTTWMGVVDAGGRAVSMIQSIYFEFGSGVVLPGSGIWWQNRGCSFDLRPGRLRSLEPGRKPFHTLNPAMAALDDGRLLVYGTMGGEGQPQTQAAVFSRYVWGGHNVRSAVAAPRWLLGRTWAEQSTSLKLESRYPPAIVDALRKLGHPVEVVADFDERMGHAGALVLHPQGWIEGGEDPRSDGSVAAW</sequence>
<dbReference type="PANTHER" id="PTHR43881:SF5">
    <property type="entry name" value="GAMMA-GLUTAMYLTRANSPEPTIDASE"/>
    <property type="match status" value="1"/>
</dbReference>
<comment type="caution">
    <text evidence="1">The sequence shown here is derived from an EMBL/GenBank/DDBJ whole genome shotgun (WGS) entry which is preliminary data.</text>
</comment>
<dbReference type="GO" id="GO:0036374">
    <property type="term" value="F:glutathione hydrolase activity"/>
    <property type="evidence" value="ECO:0007669"/>
    <property type="project" value="UniProtKB-EC"/>
</dbReference>
<dbReference type="EC" id="3.4.19.13" evidence="1"/>
<keyword evidence="1" id="KW-0012">Acyltransferase</keyword>
<dbReference type="PANTHER" id="PTHR43881">
    <property type="entry name" value="GAMMA-GLUTAMYLTRANSPEPTIDASE (AFU_ORTHOLOGUE AFUA_4G13580)"/>
    <property type="match status" value="1"/>
</dbReference>
<keyword evidence="1" id="KW-0808">Transferase</keyword>
<dbReference type="Gene3D" id="3.60.20.40">
    <property type="match status" value="1"/>
</dbReference>
<proteinExistence type="predicted"/>
<dbReference type="SUPFAM" id="SSF56235">
    <property type="entry name" value="N-terminal nucleophile aminohydrolases (Ntn hydrolases)"/>
    <property type="match status" value="1"/>
</dbReference>
<organism evidence="1">
    <name type="scientific">mine drainage metagenome</name>
    <dbReference type="NCBI Taxonomy" id="410659"/>
    <lineage>
        <taxon>unclassified sequences</taxon>
        <taxon>metagenomes</taxon>
        <taxon>ecological metagenomes</taxon>
    </lineage>
</organism>
<dbReference type="EC" id="2.3.2.2" evidence="1"/>
<evidence type="ECO:0000313" key="1">
    <source>
        <dbReference type="EMBL" id="OIR15529.1"/>
    </source>
</evidence>
<dbReference type="EMBL" id="MLJW01000009">
    <property type="protein sequence ID" value="OIR15529.1"/>
    <property type="molecule type" value="Genomic_DNA"/>
</dbReference>
<dbReference type="InterPro" id="IPR043138">
    <property type="entry name" value="GGT_lsub"/>
</dbReference>
<name>A0A1J5T3Q5_9ZZZZ</name>
<dbReference type="InterPro" id="IPR052896">
    <property type="entry name" value="GGT-like_enzyme"/>
</dbReference>
<keyword evidence="1" id="KW-0378">Hydrolase</keyword>
<dbReference type="InterPro" id="IPR043137">
    <property type="entry name" value="GGT_ssub_C"/>
</dbReference>
<dbReference type="AlphaFoldDB" id="A0A1J5T3Q5"/>
<reference evidence="1" key="1">
    <citation type="submission" date="2016-10" db="EMBL/GenBank/DDBJ databases">
        <title>Sequence of Gallionella enrichment culture.</title>
        <authorList>
            <person name="Poehlein A."/>
            <person name="Muehling M."/>
            <person name="Daniel R."/>
        </authorList>
    </citation>
    <scope>NUCLEOTIDE SEQUENCE</scope>
</reference>
<protein>
    <submittedName>
        <fullName evidence="1">Putative gamma-glutamyltransferase YwrD</fullName>
        <ecNumber evidence="1">2.3.2.2</ecNumber>
        <ecNumber evidence="1">3.4.19.13</ecNumber>
    </submittedName>
</protein>
<dbReference type="InterPro" id="IPR029055">
    <property type="entry name" value="Ntn_hydrolases_N"/>
</dbReference>
<accession>A0A1J5T3Q5</accession>
<dbReference type="PRINTS" id="PR01210">
    <property type="entry name" value="GGTRANSPTASE"/>
</dbReference>
<dbReference type="Gene3D" id="1.10.246.130">
    <property type="match status" value="1"/>
</dbReference>
<gene>
    <name evidence="1" type="primary">ywrD_1</name>
    <name evidence="1" type="ORF">GALL_38520</name>
</gene>